<dbReference type="GO" id="GO:0016301">
    <property type="term" value="F:kinase activity"/>
    <property type="evidence" value="ECO:0007669"/>
    <property type="project" value="UniProtKB-KW"/>
</dbReference>
<organism evidence="3">
    <name type="scientific">Ixodes ricinus</name>
    <name type="common">Common tick</name>
    <name type="synonym">Acarus ricinus</name>
    <dbReference type="NCBI Taxonomy" id="34613"/>
    <lineage>
        <taxon>Eukaryota</taxon>
        <taxon>Metazoa</taxon>
        <taxon>Ecdysozoa</taxon>
        <taxon>Arthropoda</taxon>
        <taxon>Chelicerata</taxon>
        <taxon>Arachnida</taxon>
        <taxon>Acari</taxon>
        <taxon>Parasitiformes</taxon>
        <taxon>Ixodida</taxon>
        <taxon>Ixodoidea</taxon>
        <taxon>Ixodidae</taxon>
        <taxon>Ixodinae</taxon>
        <taxon>Ixodes</taxon>
    </lineage>
</organism>
<evidence type="ECO:0000256" key="1">
    <source>
        <dbReference type="SAM" id="MobiDB-lite"/>
    </source>
</evidence>
<reference evidence="3" key="1">
    <citation type="journal article" date="2018" name="PLoS Negl. Trop. Dis.">
        <title>Sialome diversity of ticks revealed by RNAseq of single tick salivary glands.</title>
        <authorList>
            <person name="Perner J."/>
            <person name="Kropackova S."/>
            <person name="Kopacek P."/>
            <person name="Ribeiro J.M."/>
        </authorList>
    </citation>
    <scope>NUCLEOTIDE SEQUENCE</scope>
    <source>
        <strain evidence="3">Siblings of single egg batch collected in Ceske Budejovice</strain>
        <tissue evidence="3">Salivary glands</tissue>
    </source>
</reference>
<feature type="region of interest" description="Disordered" evidence="1">
    <location>
        <begin position="123"/>
        <end position="155"/>
    </location>
</feature>
<name>A0A147BF32_IXORI</name>
<keyword evidence="3" id="KW-0418">Kinase</keyword>
<sequence>MLLLEAMLVVLMVTIEHRQCNSIPHAITSFGNEALSILLSSSIIPTRDSDGCTKQVFPKDLTGVLSLSCMKTCENGKEIPETDGNECIFTVTQSTSGNEATITVGTCKNGTCVIKTPVDCVTTSLRSGEEEDDDDEEEEEEEEDEEEGDNDEKHE</sequence>
<dbReference type="Gene3D" id="2.30.130.100">
    <property type="match status" value="1"/>
</dbReference>
<accession>A0A147BF32</accession>
<feature type="chain" id="PRO_5007542134" evidence="2">
    <location>
        <begin position="23"/>
        <end position="155"/>
    </location>
</feature>
<dbReference type="AlphaFoldDB" id="A0A147BF32"/>
<evidence type="ECO:0000256" key="2">
    <source>
        <dbReference type="SAM" id="SignalP"/>
    </source>
</evidence>
<dbReference type="EMBL" id="GEGO01006013">
    <property type="protein sequence ID" value="JAR89391.1"/>
    <property type="molecule type" value="Transcribed_RNA"/>
</dbReference>
<proteinExistence type="predicted"/>
<protein>
    <submittedName>
        <fullName evidence="3">Putative serine/threonine-protein kinase</fullName>
    </submittedName>
</protein>
<feature type="signal peptide" evidence="2">
    <location>
        <begin position="1"/>
        <end position="22"/>
    </location>
</feature>
<keyword evidence="2" id="KW-0732">Signal</keyword>
<evidence type="ECO:0000313" key="3">
    <source>
        <dbReference type="EMBL" id="JAR89391.1"/>
    </source>
</evidence>
<feature type="compositionally biased region" description="Acidic residues" evidence="1">
    <location>
        <begin position="129"/>
        <end position="155"/>
    </location>
</feature>
<keyword evidence="3" id="KW-0808">Transferase</keyword>